<name>A0A9W9KBR1_9EURO</name>
<proteinExistence type="predicted"/>
<dbReference type="RefSeq" id="XP_056475585.1">
    <property type="nucleotide sequence ID" value="XM_056619426.1"/>
</dbReference>
<dbReference type="GeneID" id="81358405"/>
<dbReference type="OrthoDB" id="5215637at2759"/>
<reference evidence="2" key="1">
    <citation type="submission" date="2022-11" db="EMBL/GenBank/DDBJ databases">
        <authorList>
            <person name="Petersen C."/>
        </authorList>
    </citation>
    <scope>NUCLEOTIDE SEQUENCE</scope>
    <source>
        <strain evidence="2">IBT 30761</strain>
    </source>
</reference>
<dbReference type="EMBL" id="JAPQKI010000005">
    <property type="protein sequence ID" value="KAJ5099931.1"/>
    <property type="molecule type" value="Genomic_DNA"/>
</dbReference>
<protein>
    <submittedName>
        <fullName evidence="2">Uncharacterized protein</fullName>
    </submittedName>
</protein>
<comment type="caution">
    <text evidence="2">The sequence shown here is derived from an EMBL/GenBank/DDBJ whole genome shotgun (WGS) entry which is preliminary data.</text>
</comment>
<feature type="transmembrane region" description="Helical" evidence="1">
    <location>
        <begin position="163"/>
        <end position="185"/>
    </location>
</feature>
<dbReference type="Proteomes" id="UP001149074">
    <property type="component" value="Unassembled WGS sequence"/>
</dbReference>
<organism evidence="2 3">
    <name type="scientific">Penicillium argentinense</name>
    <dbReference type="NCBI Taxonomy" id="1131581"/>
    <lineage>
        <taxon>Eukaryota</taxon>
        <taxon>Fungi</taxon>
        <taxon>Dikarya</taxon>
        <taxon>Ascomycota</taxon>
        <taxon>Pezizomycotina</taxon>
        <taxon>Eurotiomycetes</taxon>
        <taxon>Eurotiomycetidae</taxon>
        <taxon>Eurotiales</taxon>
        <taxon>Aspergillaceae</taxon>
        <taxon>Penicillium</taxon>
    </lineage>
</organism>
<keyword evidence="1" id="KW-1133">Transmembrane helix</keyword>
<evidence type="ECO:0000256" key="1">
    <source>
        <dbReference type="SAM" id="Phobius"/>
    </source>
</evidence>
<keyword evidence="1" id="KW-0472">Membrane</keyword>
<sequence>MGSDRKCYFPSGAEAPGNVPCSKDTVASCCGEEDICLSNGLCLNVGHQPYVLSRGACTSDSWATGCAPYCTNATPHEGASIINLTYQNGTAEYCCGTPVISNDAIVCPDGDSTGFTVPSGTPLAGAALLFNVSSFAQSSLPTSTSNSTAGSCESEFSTCHQTAIGVGVGVSLGVVAIISIMWALLERARATKRSAIPFSGGNDVGGSYGQLDQHEHRPGPVELGSLHATQELDGATTSELMAAGAPMKRR</sequence>
<evidence type="ECO:0000313" key="3">
    <source>
        <dbReference type="Proteomes" id="UP001149074"/>
    </source>
</evidence>
<accession>A0A9W9KBR1</accession>
<reference evidence="2" key="2">
    <citation type="journal article" date="2023" name="IMA Fungus">
        <title>Comparative genomic study of the Penicillium genus elucidates a diverse pangenome and 15 lateral gene transfer events.</title>
        <authorList>
            <person name="Petersen C."/>
            <person name="Sorensen T."/>
            <person name="Nielsen M.R."/>
            <person name="Sondergaard T.E."/>
            <person name="Sorensen J.L."/>
            <person name="Fitzpatrick D.A."/>
            <person name="Frisvad J.C."/>
            <person name="Nielsen K.L."/>
        </authorList>
    </citation>
    <scope>NUCLEOTIDE SEQUENCE</scope>
    <source>
        <strain evidence="2">IBT 30761</strain>
    </source>
</reference>
<keyword evidence="3" id="KW-1185">Reference proteome</keyword>
<evidence type="ECO:0000313" key="2">
    <source>
        <dbReference type="EMBL" id="KAJ5099931.1"/>
    </source>
</evidence>
<dbReference type="AlphaFoldDB" id="A0A9W9KBR1"/>
<keyword evidence="1" id="KW-0812">Transmembrane</keyword>
<gene>
    <name evidence="2" type="ORF">N7532_006932</name>
</gene>